<feature type="region of interest" description="Disordered" evidence="1">
    <location>
        <begin position="1"/>
        <end position="42"/>
    </location>
</feature>
<evidence type="ECO:0000313" key="7">
    <source>
        <dbReference type="Proteomes" id="UP000435112"/>
    </source>
</evidence>
<protein>
    <submittedName>
        <fullName evidence="3">Uncharacterized protein</fullName>
    </submittedName>
</protein>
<evidence type="ECO:0000313" key="3">
    <source>
        <dbReference type="EMBL" id="KAE9038076.1"/>
    </source>
</evidence>
<accession>A0A6A3NAQ4</accession>
<keyword evidence="6" id="KW-1185">Reference proteome</keyword>
<evidence type="ECO:0000313" key="2">
    <source>
        <dbReference type="EMBL" id="KAE8997269.1"/>
    </source>
</evidence>
<evidence type="ECO:0000313" key="4">
    <source>
        <dbReference type="EMBL" id="KAE9313083.1"/>
    </source>
</evidence>
<gene>
    <name evidence="3" type="ORF">PR001_g8107</name>
    <name evidence="2" type="ORF">PR002_g19083</name>
    <name evidence="4" type="ORF">PR003_g19595</name>
</gene>
<dbReference type="AlphaFoldDB" id="A0A6A3NAQ4"/>
<dbReference type="EMBL" id="QXFT01001665">
    <property type="protein sequence ID" value="KAE9313083.1"/>
    <property type="molecule type" value="Genomic_DNA"/>
</dbReference>
<sequence length="55" mass="6128">MIAEPVPEESEDEIRANGRPDELDEEDEVNQAVSSDADGDARRNQLLAYLLEVRG</sequence>
<dbReference type="Proteomes" id="UP000434957">
    <property type="component" value="Unassembled WGS sequence"/>
</dbReference>
<dbReference type="OrthoDB" id="126818at2759"/>
<feature type="compositionally biased region" description="Acidic residues" evidence="1">
    <location>
        <begin position="1"/>
        <end position="12"/>
    </location>
</feature>
<organism evidence="3 5">
    <name type="scientific">Phytophthora rubi</name>
    <dbReference type="NCBI Taxonomy" id="129364"/>
    <lineage>
        <taxon>Eukaryota</taxon>
        <taxon>Sar</taxon>
        <taxon>Stramenopiles</taxon>
        <taxon>Oomycota</taxon>
        <taxon>Peronosporomycetes</taxon>
        <taxon>Peronosporales</taxon>
        <taxon>Peronosporaceae</taxon>
        <taxon>Phytophthora</taxon>
    </lineage>
</organism>
<comment type="caution">
    <text evidence="3">The sequence shown here is derived from an EMBL/GenBank/DDBJ whole genome shotgun (WGS) entry which is preliminary data.</text>
</comment>
<evidence type="ECO:0000256" key="1">
    <source>
        <dbReference type="SAM" id="MobiDB-lite"/>
    </source>
</evidence>
<reference evidence="5 7" key="1">
    <citation type="submission" date="2018-09" db="EMBL/GenBank/DDBJ databases">
        <title>Genomic investigation of the strawberry pathogen Phytophthora fragariae indicates pathogenicity is determined by transcriptional variation in three key races.</title>
        <authorList>
            <person name="Adams T.M."/>
            <person name="Armitage A.D."/>
            <person name="Sobczyk M.K."/>
            <person name="Bates H.J."/>
            <person name="Dunwell J.M."/>
            <person name="Nellist C.F."/>
            <person name="Harrison R.J."/>
        </authorList>
    </citation>
    <scope>NUCLEOTIDE SEQUENCE [LARGE SCALE GENOMIC DNA]</scope>
    <source>
        <strain evidence="3 5">SCRP249</strain>
        <strain evidence="2 7">SCRP324</strain>
        <strain evidence="4 6">SCRP333</strain>
    </source>
</reference>
<dbReference type="Proteomes" id="UP000429607">
    <property type="component" value="Unassembled WGS sequence"/>
</dbReference>
<dbReference type="EMBL" id="QXFU01001692">
    <property type="protein sequence ID" value="KAE8997269.1"/>
    <property type="molecule type" value="Genomic_DNA"/>
</dbReference>
<evidence type="ECO:0000313" key="5">
    <source>
        <dbReference type="Proteomes" id="UP000429607"/>
    </source>
</evidence>
<evidence type="ECO:0000313" key="6">
    <source>
        <dbReference type="Proteomes" id="UP000434957"/>
    </source>
</evidence>
<name>A0A6A3NAQ4_9STRA</name>
<dbReference type="Proteomes" id="UP000435112">
    <property type="component" value="Unassembled WGS sequence"/>
</dbReference>
<dbReference type="EMBL" id="QXFV01000420">
    <property type="protein sequence ID" value="KAE9038076.1"/>
    <property type="molecule type" value="Genomic_DNA"/>
</dbReference>
<proteinExistence type="predicted"/>